<sequence>MTATLESVLDGRFTREKLDGALAQACALLGVEARGAKLLRFTNNAVYSLAGAPIVVRIVGSRALRHRAYKVVEVARYFARHGVPAIRLFGDLPQPLELGEHLVTVWERVPGQAGHGTAADLAALLRQVHRLDPPDGVGGWAPLDDVRARVADAEELSAGDRRFLLDRCAEVEEQLAGVEFVLPTALVHGDAHPGNVIAGPDGPVLCDFDSSCAGPPEWDLIPLAVGRERFGDPAGRYRELVDGYGFDVTRWSGFPALRAARELKLTTSVLPILRSHPYVRGQLRMRLADLRAGRTGTRWSRYR</sequence>
<dbReference type="InterPro" id="IPR002575">
    <property type="entry name" value="Aminoglycoside_PTrfase"/>
</dbReference>
<reference evidence="2 3" key="1">
    <citation type="submission" date="2021-03" db="EMBL/GenBank/DDBJ databases">
        <title>Sequencing the genomes of 1000 actinobacteria strains.</title>
        <authorList>
            <person name="Klenk H.-P."/>
        </authorList>
    </citation>
    <scope>NUCLEOTIDE SEQUENCE [LARGE SCALE GENOMIC DNA]</scope>
    <source>
        <strain evidence="2 3">DSM 45510</strain>
    </source>
</reference>
<gene>
    <name evidence="2" type="ORF">JOM49_001182</name>
</gene>
<accession>A0ABS4PJQ4</accession>
<keyword evidence="3" id="KW-1185">Reference proteome</keyword>
<dbReference type="InterPro" id="IPR011009">
    <property type="entry name" value="Kinase-like_dom_sf"/>
</dbReference>
<comment type="caution">
    <text evidence="2">The sequence shown here is derived from an EMBL/GenBank/DDBJ whole genome shotgun (WGS) entry which is preliminary data.</text>
</comment>
<feature type="domain" description="Aminoglycoside phosphotransferase" evidence="1">
    <location>
        <begin position="51"/>
        <end position="251"/>
    </location>
</feature>
<dbReference type="Gene3D" id="3.90.1200.10">
    <property type="match status" value="1"/>
</dbReference>
<dbReference type="Pfam" id="PF01636">
    <property type="entry name" value="APH"/>
    <property type="match status" value="1"/>
</dbReference>
<evidence type="ECO:0000313" key="3">
    <source>
        <dbReference type="Proteomes" id="UP000741013"/>
    </source>
</evidence>
<proteinExistence type="predicted"/>
<evidence type="ECO:0000313" key="2">
    <source>
        <dbReference type="EMBL" id="MBP2179656.1"/>
    </source>
</evidence>
<dbReference type="SUPFAM" id="SSF56112">
    <property type="entry name" value="Protein kinase-like (PK-like)"/>
    <property type="match status" value="1"/>
</dbReference>
<evidence type="ECO:0000259" key="1">
    <source>
        <dbReference type="Pfam" id="PF01636"/>
    </source>
</evidence>
<organism evidence="2 3">
    <name type="scientific">Amycolatopsis magusensis</name>
    <dbReference type="NCBI Taxonomy" id="882444"/>
    <lineage>
        <taxon>Bacteria</taxon>
        <taxon>Bacillati</taxon>
        <taxon>Actinomycetota</taxon>
        <taxon>Actinomycetes</taxon>
        <taxon>Pseudonocardiales</taxon>
        <taxon>Pseudonocardiaceae</taxon>
        <taxon>Amycolatopsis</taxon>
    </lineage>
</organism>
<protein>
    <recommendedName>
        <fullName evidence="1">Aminoglycoside phosphotransferase domain-containing protein</fullName>
    </recommendedName>
</protein>
<name>A0ABS4PJQ4_9PSEU</name>
<dbReference type="EMBL" id="JAGGMS010000001">
    <property type="protein sequence ID" value="MBP2179656.1"/>
    <property type="molecule type" value="Genomic_DNA"/>
</dbReference>
<dbReference type="Proteomes" id="UP000741013">
    <property type="component" value="Unassembled WGS sequence"/>
</dbReference>